<dbReference type="SUPFAM" id="SSF56731">
    <property type="entry name" value="DNA primase core"/>
    <property type="match status" value="1"/>
</dbReference>
<dbReference type="Pfam" id="PF13155">
    <property type="entry name" value="Toprim_2"/>
    <property type="match status" value="1"/>
</dbReference>
<keyword evidence="10 12" id="KW-0238">DNA-binding</keyword>
<feature type="coiled-coil region" evidence="15">
    <location>
        <begin position="512"/>
        <end position="551"/>
    </location>
</feature>
<dbReference type="EC" id="2.7.7.101" evidence="12"/>
<evidence type="ECO:0000256" key="4">
    <source>
        <dbReference type="ARBA" id="ARBA00022695"/>
    </source>
</evidence>
<evidence type="ECO:0000313" key="17">
    <source>
        <dbReference type="EMBL" id="PIR70620.1"/>
    </source>
</evidence>
<dbReference type="InterPro" id="IPR030846">
    <property type="entry name" value="DnaG_bac"/>
</dbReference>
<keyword evidence="5 12" id="KW-0235">DNA replication</keyword>
<evidence type="ECO:0000256" key="15">
    <source>
        <dbReference type="SAM" id="Coils"/>
    </source>
</evidence>
<sequence>MSTPIEQIKAKLDIVELIQSHLKLEKAGSNFKGRCPFHQEKTPSFFVSPARQMWHCFGCQKGGDHFQFIQELENVEFADALRILAERTGIELKKEDPQARSERNRFYNLLEEAVLFYESNLARRTDVRDYLRERGLKDEVVKQFRIGYAEPKWEALLEHLISKGFKNDEVEKTGLVIKKESGESRYYDRFRARVMFPLSDSSGRVVGFTGRIFAKDGENQKDADAKYINTPQTPFYDKSKLLYGFDRAKSEIRRKNYAVLVEGQMDVCMSHQAGVTNAVAVSGTALTGSHLVSLRRLADQLRFSFDMDRAGLLAARKGIDLAIREGFDVKAVILPDGEDPADVIKREPEEWKRAVSSARPFIEFYLDIIRSKIKDEREFRNKVIKHVLPYVADLASDVERAHWIKEMAGRLLLSEEPLWNDLNRIISARKNSKKEDRPDPGADNSKTRKDLIEERILGLLVSTGKDNLPSIADCRGDWFSPARRAMFNIIGAGSAIDDHYIKKLALASELAYADAENIDLEMKQLLKNLKKEFLREKLEETSLKIRQAEREGSNDALVVSLDEFKRFSEELNREQ</sequence>
<dbReference type="GO" id="GO:0008270">
    <property type="term" value="F:zinc ion binding"/>
    <property type="evidence" value="ECO:0007669"/>
    <property type="project" value="UniProtKB-UniRule"/>
</dbReference>
<evidence type="ECO:0000256" key="7">
    <source>
        <dbReference type="ARBA" id="ARBA00022771"/>
    </source>
</evidence>
<dbReference type="PIRSF" id="PIRSF002811">
    <property type="entry name" value="DnaG"/>
    <property type="match status" value="1"/>
</dbReference>
<evidence type="ECO:0000256" key="13">
    <source>
        <dbReference type="PIRNR" id="PIRNR002811"/>
    </source>
</evidence>
<dbReference type="Pfam" id="PF01807">
    <property type="entry name" value="Zn_ribbon_DnaG"/>
    <property type="match status" value="1"/>
</dbReference>
<reference evidence="18" key="1">
    <citation type="submission" date="2017-09" db="EMBL/GenBank/DDBJ databases">
        <title>Depth-based differentiation of microbial function through sediment-hosted aquifers and enrichment of novel symbionts in the deep terrestrial subsurface.</title>
        <authorList>
            <person name="Probst A.J."/>
            <person name="Ladd B."/>
            <person name="Jarett J.K."/>
            <person name="Geller-Mcgrath D.E."/>
            <person name="Sieber C.M.K."/>
            <person name="Emerson J.B."/>
            <person name="Anantharaman K."/>
            <person name="Thomas B.C."/>
            <person name="Malmstrom R."/>
            <person name="Stieglmeier M."/>
            <person name="Klingl A."/>
            <person name="Woyke T."/>
            <person name="Ryan C.M."/>
            <person name="Banfield J.F."/>
        </authorList>
    </citation>
    <scope>NUCLEOTIDE SEQUENCE [LARGE SCALE GENOMIC DNA]</scope>
</reference>
<evidence type="ECO:0000256" key="5">
    <source>
        <dbReference type="ARBA" id="ARBA00022705"/>
    </source>
</evidence>
<feature type="zinc finger region" description="CHC2-type" evidence="12 14">
    <location>
        <begin position="35"/>
        <end position="59"/>
    </location>
</feature>
<dbReference type="PANTHER" id="PTHR30313:SF2">
    <property type="entry name" value="DNA PRIMASE"/>
    <property type="match status" value="1"/>
</dbReference>
<dbReference type="GO" id="GO:0003899">
    <property type="term" value="F:DNA-directed RNA polymerase activity"/>
    <property type="evidence" value="ECO:0007669"/>
    <property type="project" value="UniProtKB-UniRule"/>
</dbReference>
<evidence type="ECO:0000313" key="18">
    <source>
        <dbReference type="Proteomes" id="UP000229383"/>
    </source>
</evidence>
<dbReference type="NCBIfam" id="TIGR01391">
    <property type="entry name" value="dnaG"/>
    <property type="match status" value="1"/>
</dbReference>
<feature type="domain" description="Toprim" evidence="16">
    <location>
        <begin position="256"/>
        <end position="335"/>
    </location>
</feature>
<keyword evidence="11 12" id="KW-0804">Transcription</keyword>
<comment type="similarity">
    <text evidence="12 13">Belongs to the DnaG primase family.</text>
</comment>
<dbReference type="SMART" id="SM00493">
    <property type="entry name" value="TOPRIM"/>
    <property type="match status" value="1"/>
</dbReference>
<dbReference type="PANTHER" id="PTHR30313">
    <property type="entry name" value="DNA PRIMASE"/>
    <property type="match status" value="1"/>
</dbReference>
<evidence type="ECO:0000256" key="1">
    <source>
        <dbReference type="ARBA" id="ARBA00022478"/>
    </source>
</evidence>
<evidence type="ECO:0000259" key="16">
    <source>
        <dbReference type="PROSITE" id="PS50880"/>
    </source>
</evidence>
<comment type="subunit">
    <text evidence="12">Monomer. Interacts with DnaB.</text>
</comment>
<keyword evidence="1 12" id="KW-0240">DNA-directed RNA polymerase</keyword>
<dbReference type="GO" id="GO:0000428">
    <property type="term" value="C:DNA-directed RNA polymerase complex"/>
    <property type="evidence" value="ECO:0007669"/>
    <property type="project" value="UniProtKB-KW"/>
</dbReference>
<dbReference type="Gene3D" id="3.40.1360.10">
    <property type="match status" value="1"/>
</dbReference>
<protein>
    <recommendedName>
        <fullName evidence="12 13">DNA primase</fullName>
        <ecNumber evidence="12">2.7.7.101</ecNumber>
    </recommendedName>
</protein>
<dbReference type="InterPro" id="IPR006295">
    <property type="entry name" value="DNA_primase_DnaG"/>
</dbReference>
<dbReference type="SUPFAM" id="SSF57783">
    <property type="entry name" value="Zinc beta-ribbon"/>
    <property type="match status" value="1"/>
</dbReference>
<dbReference type="GO" id="GO:0003677">
    <property type="term" value="F:DNA binding"/>
    <property type="evidence" value="ECO:0007669"/>
    <property type="project" value="UniProtKB-KW"/>
</dbReference>
<evidence type="ECO:0000256" key="12">
    <source>
        <dbReference type="HAMAP-Rule" id="MF_00974"/>
    </source>
</evidence>
<accession>A0A2H0TGE1</accession>
<keyword evidence="8 12" id="KW-0862">Zinc</keyword>
<dbReference type="GO" id="GO:1990077">
    <property type="term" value="C:primosome complex"/>
    <property type="evidence" value="ECO:0007669"/>
    <property type="project" value="UniProtKB-KW"/>
</dbReference>
<comment type="cofactor">
    <cofactor evidence="12 13 14">
        <name>Zn(2+)</name>
        <dbReference type="ChEBI" id="CHEBI:29105"/>
    </cofactor>
    <text evidence="12 13 14">Binds 1 zinc ion per monomer.</text>
</comment>
<dbReference type="InterPro" id="IPR013264">
    <property type="entry name" value="DNAG_N"/>
</dbReference>
<dbReference type="InterPro" id="IPR002694">
    <property type="entry name" value="Znf_CHC2"/>
</dbReference>
<dbReference type="GO" id="GO:0006269">
    <property type="term" value="P:DNA replication, synthesis of primer"/>
    <property type="evidence" value="ECO:0007669"/>
    <property type="project" value="UniProtKB-UniRule"/>
</dbReference>
<keyword evidence="2 12" id="KW-0639">Primosome</keyword>
<dbReference type="CDD" id="cd03364">
    <property type="entry name" value="TOPRIM_DnaG_primases"/>
    <property type="match status" value="1"/>
</dbReference>
<dbReference type="Gene3D" id="3.90.580.10">
    <property type="entry name" value="Zinc finger, CHC2-type domain"/>
    <property type="match status" value="1"/>
</dbReference>
<proteinExistence type="inferred from homology"/>
<evidence type="ECO:0000256" key="9">
    <source>
        <dbReference type="ARBA" id="ARBA00022842"/>
    </source>
</evidence>
<dbReference type="InterPro" id="IPR036977">
    <property type="entry name" value="DNA_primase_Znf_CHC2"/>
</dbReference>
<comment type="domain">
    <text evidence="12">Contains an N-terminal zinc-binding domain, a central core domain that contains the primase activity, and a C-terminal DnaB-binding domain.</text>
</comment>
<comment type="caution">
    <text evidence="17">The sequence shown here is derived from an EMBL/GenBank/DDBJ whole genome shotgun (WGS) entry which is preliminary data.</text>
</comment>
<dbReference type="EMBL" id="PFCN01000007">
    <property type="protein sequence ID" value="PIR70620.1"/>
    <property type="molecule type" value="Genomic_DNA"/>
</dbReference>
<dbReference type="FunFam" id="3.90.580.10:FF:000001">
    <property type="entry name" value="DNA primase"/>
    <property type="match status" value="1"/>
</dbReference>
<keyword evidence="15" id="KW-0175">Coiled coil</keyword>
<evidence type="ECO:0000256" key="3">
    <source>
        <dbReference type="ARBA" id="ARBA00022679"/>
    </source>
</evidence>
<dbReference type="GO" id="GO:0005737">
    <property type="term" value="C:cytoplasm"/>
    <property type="evidence" value="ECO:0007669"/>
    <property type="project" value="TreeGrafter"/>
</dbReference>
<keyword evidence="9" id="KW-0460">Magnesium</keyword>
<evidence type="ECO:0000256" key="14">
    <source>
        <dbReference type="PIRSR" id="PIRSR002811-1"/>
    </source>
</evidence>
<dbReference type="SMART" id="SM00400">
    <property type="entry name" value="ZnF_CHCC"/>
    <property type="match status" value="1"/>
</dbReference>
<dbReference type="Proteomes" id="UP000229383">
    <property type="component" value="Unassembled WGS sequence"/>
</dbReference>
<comment type="function">
    <text evidence="12 13">RNA polymerase that catalyzes the synthesis of short RNA molecules used as primers for DNA polymerase during DNA replication.</text>
</comment>
<evidence type="ECO:0000256" key="8">
    <source>
        <dbReference type="ARBA" id="ARBA00022833"/>
    </source>
</evidence>
<organism evidence="17 18">
    <name type="scientific">Candidatus Niyogibacteria bacterium CG10_big_fil_rev_8_21_14_0_10_42_19</name>
    <dbReference type="NCBI Taxonomy" id="1974725"/>
    <lineage>
        <taxon>Bacteria</taxon>
        <taxon>Candidatus Niyogiibacteriota</taxon>
    </lineage>
</organism>
<keyword evidence="3 12" id="KW-0808">Transferase</keyword>
<dbReference type="InterPro" id="IPR037068">
    <property type="entry name" value="DNA_primase_core_N_sf"/>
</dbReference>
<name>A0A2H0TGE1_9BACT</name>
<keyword evidence="6 12" id="KW-0479">Metal-binding</keyword>
<gene>
    <name evidence="12 17" type="primary">dnaG</name>
    <name evidence="17" type="ORF">COU46_00375</name>
</gene>
<dbReference type="Pfam" id="PF08275">
    <property type="entry name" value="DNAG_N"/>
    <property type="match status" value="1"/>
</dbReference>
<dbReference type="HAMAP" id="MF_00974">
    <property type="entry name" value="DNA_primase_DnaG"/>
    <property type="match status" value="1"/>
</dbReference>
<dbReference type="InterPro" id="IPR050219">
    <property type="entry name" value="DnaG_primase"/>
</dbReference>
<comment type="catalytic activity">
    <reaction evidence="12">
        <text>ssDNA + n NTP = ssDNA/pppN(pN)n-1 hybrid + (n-1) diphosphate.</text>
        <dbReference type="EC" id="2.7.7.101"/>
    </reaction>
</comment>
<keyword evidence="4 12" id="KW-0548">Nucleotidyltransferase</keyword>
<dbReference type="PROSITE" id="PS50880">
    <property type="entry name" value="TOPRIM"/>
    <property type="match status" value="1"/>
</dbReference>
<evidence type="ECO:0000256" key="6">
    <source>
        <dbReference type="ARBA" id="ARBA00022723"/>
    </source>
</evidence>
<evidence type="ECO:0000256" key="10">
    <source>
        <dbReference type="ARBA" id="ARBA00023125"/>
    </source>
</evidence>
<keyword evidence="7 12" id="KW-0863">Zinc-finger</keyword>
<evidence type="ECO:0000256" key="11">
    <source>
        <dbReference type="ARBA" id="ARBA00023163"/>
    </source>
</evidence>
<dbReference type="InterPro" id="IPR006171">
    <property type="entry name" value="TOPRIM_dom"/>
</dbReference>
<dbReference type="AlphaFoldDB" id="A0A2H0TGE1"/>
<dbReference type="InterPro" id="IPR034151">
    <property type="entry name" value="TOPRIM_DnaG_bac"/>
</dbReference>
<dbReference type="Gene3D" id="3.90.980.10">
    <property type="entry name" value="DNA primase, catalytic core, N-terminal domain"/>
    <property type="match status" value="1"/>
</dbReference>
<evidence type="ECO:0000256" key="2">
    <source>
        <dbReference type="ARBA" id="ARBA00022515"/>
    </source>
</evidence>